<evidence type="ECO:0000313" key="2">
    <source>
        <dbReference type="EMBL" id="KIX09221.1"/>
    </source>
</evidence>
<protein>
    <submittedName>
        <fullName evidence="2">Uncharacterized protein</fullName>
    </submittedName>
</protein>
<feature type="transmembrane region" description="Helical" evidence="1">
    <location>
        <begin position="493"/>
        <end position="513"/>
    </location>
</feature>
<dbReference type="EMBL" id="KN847475">
    <property type="protein sequence ID" value="KIX09221.1"/>
    <property type="molecule type" value="Genomic_DNA"/>
</dbReference>
<feature type="transmembrane region" description="Helical" evidence="1">
    <location>
        <begin position="105"/>
        <end position="124"/>
    </location>
</feature>
<organism evidence="2 3">
    <name type="scientific">Rhinocladiella mackenziei CBS 650.93</name>
    <dbReference type="NCBI Taxonomy" id="1442369"/>
    <lineage>
        <taxon>Eukaryota</taxon>
        <taxon>Fungi</taxon>
        <taxon>Dikarya</taxon>
        <taxon>Ascomycota</taxon>
        <taxon>Pezizomycotina</taxon>
        <taxon>Eurotiomycetes</taxon>
        <taxon>Chaetothyriomycetidae</taxon>
        <taxon>Chaetothyriales</taxon>
        <taxon>Herpotrichiellaceae</taxon>
        <taxon>Rhinocladiella</taxon>
    </lineage>
</organism>
<dbReference type="PANTHER" id="PTHR35394:SF5">
    <property type="entry name" value="DUF3176 DOMAIN-CONTAINING PROTEIN"/>
    <property type="match status" value="1"/>
</dbReference>
<dbReference type="GeneID" id="25288371"/>
<keyword evidence="3" id="KW-1185">Reference proteome</keyword>
<reference evidence="2 3" key="1">
    <citation type="submission" date="2015-01" db="EMBL/GenBank/DDBJ databases">
        <title>The Genome Sequence of Rhinocladiella mackenzie CBS 650.93.</title>
        <authorList>
            <consortium name="The Broad Institute Genomics Platform"/>
            <person name="Cuomo C."/>
            <person name="de Hoog S."/>
            <person name="Gorbushina A."/>
            <person name="Stielow B."/>
            <person name="Teixiera M."/>
            <person name="Abouelleil A."/>
            <person name="Chapman S.B."/>
            <person name="Priest M."/>
            <person name="Young S.K."/>
            <person name="Wortman J."/>
            <person name="Nusbaum C."/>
            <person name="Birren B."/>
        </authorList>
    </citation>
    <scope>NUCLEOTIDE SEQUENCE [LARGE SCALE GENOMIC DNA]</scope>
    <source>
        <strain evidence="2 3">CBS 650.93</strain>
    </source>
</reference>
<dbReference type="STRING" id="1442369.A0A0D2J0M2"/>
<sequence>MTTDTWWPELAALLCNVVCTMAIAVVLRVYEGHEVPRLPRGISLNTVVSLLASLSRSSLMLLVASSLSQVKWFWFQREPRRLTDLQTLDDASRGPLGAVAMLSHLHLLSVASIGAVITLMALVLESSVQQLLHYEEIQIATLSPEATTRQSISFNTSSWPNVDYKWVAAINAGIWSSSFNRNPSCASGNCTWPRFHSIDWCSRCDDVTSTLDIGDGCSILINDTAPVNTIVNTTCNISLPKGAPYVMDLSKTYNPNFTVTPSLQLSPWVVSYSVGMSWQLDSTIPGTKNFSAENIYLNVSRPAIALAYAEGELAYDDLSKKGYFRVTEATECIMNPCVREIEVTVRKGQVVAETISTDYGSWHSHSNNGDWNCWKPYHKYDDILPPGSELMWDSGSVCFTYNGEWGITPRLEGTRNVTSFLANVRDQEGTMLGFVPLFSSNNEQLDVIQANGLDKVVDNISASVSQYLRLVSNATVQGHVWVSQTTVKVQWPWILFPVVLSLAGALFLLILVVQTQKSGTPLWKTSLLPFFYRDVQADEEFVRLRTVSEMLSKARTTSLRIATPLLGESG</sequence>
<dbReference type="OrthoDB" id="4151725at2759"/>
<dbReference type="RefSeq" id="XP_013276357.1">
    <property type="nucleotide sequence ID" value="XM_013420903.1"/>
</dbReference>
<keyword evidence="1" id="KW-0812">Transmembrane</keyword>
<proteinExistence type="predicted"/>
<keyword evidence="1" id="KW-0472">Membrane</keyword>
<dbReference type="AlphaFoldDB" id="A0A0D2J0M2"/>
<dbReference type="PANTHER" id="PTHR35394">
    <property type="entry name" value="DUF3176 DOMAIN-CONTAINING PROTEIN"/>
    <property type="match status" value="1"/>
</dbReference>
<gene>
    <name evidence="2" type="ORF">Z518_00300</name>
</gene>
<evidence type="ECO:0000313" key="3">
    <source>
        <dbReference type="Proteomes" id="UP000053617"/>
    </source>
</evidence>
<dbReference type="Proteomes" id="UP000053617">
    <property type="component" value="Unassembled WGS sequence"/>
</dbReference>
<dbReference type="HOGENOM" id="CLU_015092_4_1_1"/>
<keyword evidence="1" id="KW-1133">Transmembrane helix</keyword>
<feature type="transmembrane region" description="Helical" evidence="1">
    <location>
        <begin position="6"/>
        <end position="30"/>
    </location>
</feature>
<dbReference type="VEuPathDB" id="FungiDB:Z518_00300"/>
<dbReference type="InterPro" id="IPR021514">
    <property type="entry name" value="DUF3176"/>
</dbReference>
<accession>A0A0D2J0M2</accession>
<name>A0A0D2J0M2_9EURO</name>
<dbReference type="Pfam" id="PF11374">
    <property type="entry name" value="DUF3176"/>
    <property type="match status" value="1"/>
</dbReference>
<evidence type="ECO:0000256" key="1">
    <source>
        <dbReference type="SAM" id="Phobius"/>
    </source>
</evidence>